<dbReference type="PANTHER" id="PTHR10357">
    <property type="entry name" value="ALPHA-AMYLASE FAMILY MEMBER"/>
    <property type="match status" value="1"/>
</dbReference>
<sequence length="621" mass="71054">MKKFIILLVFSCGVIQSVFGIEAVRECRTTYRSSSDKNRKAVYRQQHDWWERGNFYQVYPRSFKDSNGDGIGDLKGITEKLPYLKDIGMIGVWLSPIFKSPMDDFGYDISNFYEIQPEYGSMKDIENMIAECKRLGLKLILDFVPNHTSNQHEFFKKSEQSDPKYNNFYVWHPGKTNPDGGRNLPPSNWISVFRGSAWEWSEQRQEYYLHQFLKEQPDLNYREPQVREEMKSVLRFWLNKGISGFRIDAVPYLVETFNSDGSAPDEPKSGNVPNDPDNPAYLTHTFTMDNDLTYEIISEWKQVLKDFTDAKGGETKVLMTEAYTSLPKIIEFYGEGKNLGAQIPFNFELISYINKDSTGVDFVRRVANWLGAMPDGKVANWVLGNHDNTRIASRLGADRADLYTIALQTLPGIAVTYYGDEIGMNDTYISWKDTIDPAACRANENDYLKYSRDPARTPMQWDSSPTTGFSSTTKTWLPINPNYDTINVQTESQIPRSQLKLFKALTSLRKERALQDGNFELLQNDDNLIVYKREIRGVNPNEFDSVFVILNFHSTPQTVDLTKLYPYLYPLIRVVTSSLSTTYSDGAIINANKIQLPGNAAIVLQQKNPLLFGPSLQGSDF</sequence>
<name>U5EVS3_9DIPT</name>
<dbReference type="Pfam" id="PF00128">
    <property type="entry name" value="Alpha-amylase"/>
    <property type="match status" value="1"/>
</dbReference>
<evidence type="ECO:0000256" key="8">
    <source>
        <dbReference type="SAM" id="SignalP"/>
    </source>
</evidence>
<evidence type="ECO:0000256" key="7">
    <source>
        <dbReference type="ARBA" id="ARBA00023295"/>
    </source>
</evidence>
<dbReference type="GO" id="GO:0004558">
    <property type="term" value="F:alpha-1,4-glucosidase activity"/>
    <property type="evidence" value="ECO:0007669"/>
    <property type="project" value="UniProtKB-EC"/>
</dbReference>
<accession>U5EVS3</accession>
<dbReference type="EMBL" id="GANO01001738">
    <property type="protein sequence ID" value="JAB58133.1"/>
    <property type="molecule type" value="mRNA"/>
</dbReference>
<dbReference type="EC" id="3.2.1.20" evidence="3"/>
<dbReference type="InterPro" id="IPR006047">
    <property type="entry name" value="GH13_cat_dom"/>
</dbReference>
<dbReference type="CDD" id="cd11328">
    <property type="entry name" value="AmyAc_maltase"/>
    <property type="match status" value="1"/>
</dbReference>
<evidence type="ECO:0000259" key="9">
    <source>
        <dbReference type="SMART" id="SM00642"/>
    </source>
</evidence>
<dbReference type="PANTHER" id="PTHR10357:SF233">
    <property type="entry name" value="MALTASE A1"/>
    <property type="match status" value="1"/>
</dbReference>
<dbReference type="SMART" id="SM00642">
    <property type="entry name" value="Aamy"/>
    <property type="match status" value="1"/>
</dbReference>
<comment type="catalytic activity">
    <reaction evidence="1">
        <text>Hydrolysis of terminal, non-reducing (1-&gt;4)-linked alpha-D-glucose residues with release of alpha-D-glucose.</text>
        <dbReference type="EC" id="3.2.1.20"/>
    </reaction>
</comment>
<evidence type="ECO:0000256" key="5">
    <source>
        <dbReference type="ARBA" id="ARBA00022801"/>
    </source>
</evidence>
<evidence type="ECO:0000313" key="10">
    <source>
        <dbReference type="EMBL" id="JAB58133.1"/>
    </source>
</evidence>
<dbReference type="Gene3D" id="3.90.400.10">
    <property type="entry name" value="Oligo-1,6-glucosidase, Domain 2"/>
    <property type="match status" value="1"/>
</dbReference>
<keyword evidence="7" id="KW-0326">Glycosidase</keyword>
<reference evidence="10" key="1">
    <citation type="journal article" date="2014" name="Insect Biochem. Mol. Biol.">
        <title>An insight into the sialome of the frog biting fly, Corethrella appendiculata.</title>
        <authorList>
            <person name="Ribeiro J.M.C."/>
            <person name="Chagas A.C."/>
            <person name="Pham V.M."/>
            <person name="Lounibos L.P."/>
            <person name="Calvo E."/>
        </authorList>
    </citation>
    <scope>NUCLEOTIDE SEQUENCE</scope>
    <source>
        <tissue evidence="10">Salivary glands</tissue>
    </source>
</reference>
<evidence type="ECO:0000256" key="2">
    <source>
        <dbReference type="ARBA" id="ARBA00008061"/>
    </source>
</evidence>
<feature type="chain" id="PRO_5004660152" description="alpha-glucosidase" evidence="8">
    <location>
        <begin position="21"/>
        <end position="621"/>
    </location>
</feature>
<dbReference type="Gene3D" id="3.20.20.80">
    <property type="entry name" value="Glycosidases"/>
    <property type="match status" value="1"/>
</dbReference>
<dbReference type="InterPro" id="IPR045857">
    <property type="entry name" value="O16G_dom_2"/>
</dbReference>
<evidence type="ECO:0000256" key="6">
    <source>
        <dbReference type="ARBA" id="ARBA00023180"/>
    </source>
</evidence>
<evidence type="ECO:0000256" key="4">
    <source>
        <dbReference type="ARBA" id="ARBA00022729"/>
    </source>
</evidence>
<dbReference type="GO" id="GO:0005975">
    <property type="term" value="P:carbohydrate metabolic process"/>
    <property type="evidence" value="ECO:0007669"/>
    <property type="project" value="InterPro"/>
</dbReference>
<feature type="signal peptide" evidence="8">
    <location>
        <begin position="1"/>
        <end position="20"/>
    </location>
</feature>
<comment type="similarity">
    <text evidence="2">Belongs to the glycosyl hydrolase 13 family.</text>
</comment>
<evidence type="ECO:0000256" key="1">
    <source>
        <dbReference type="ARBA" id="ARBA00001657"/>
    </source>
</evidence>
<proteinExistence type="evidence at transcript level"/>
<dbReference type="InterPro" id="IPR017853">
    <property type="entry name" value="GH"/>
</dbReference>
<dbReference type="AlphaFoldDB" id="U5EVS3"/>
<protein>
    <recommendedName>
        <fullName evidence="3">alpha-glucosidase</fullName>
        <ecNumber evidence="3">3.2.1.20</ecNumber>
    </recommendedName>
</protein>
<dbReference type="InterPro" id="IPR013780">
    <property type="entry name" value="Glyco_hydro_b"/>
</dbReference>
<dbReference type="SUPFAM" id="SSF51445">
    <property type="entry name" value="(Trans)glycosidases"/>
    <property type="match status" value="1"/>
</dbReference>
<feature type="domain" description="Glycosyl hydrolase family 13 catalytic" evidence="9">
    <location>
        <begin position="57"/>
        <end position="456"/>
    </location>
</feature>
<organism evidence="10">
    <name type="scientific">Corethrella appendiculata</name>
    <dbReference type="NCBI Taxonomy" id="1370023"/>
    <lineage>
        <taxon>Eukaryota</taxon>
        <taxon>Metazoa</taxon>
        <taxon>Ecdysozoa</taxon>
        <taxon>Arthropoda</taxon>
        <taxon>Hexapoda</taxon>
        <taxon>Insecta</taxon>
        <taxon>Pterygota</taxon>
        <taxon>Neoptera</taxon>
        <taxon>Endopterygota</taxon>
        <taxon>Diptera</taxon>
        <taxon>Nematocera</taxon>
        <taxon>Culicoidea</taxon>
        <taxon>Chaoboridae</taxon>
        <taxon>Corethrella</taxon>
    </lineage>
</organism>
<dbReference type="FunFam" id="3.90.400.10:FF:000001">
    <property type="entry name" value="Maltase A3, isoform A"/>
    <property type="match status" value="1"/>
</dbReference>
<keyword evidence="6" id="KW-0325">Glycoprotein</keyword>
<dbReference type="Gene3D" id="2.60.40.1180">
    <property type="entry name" value="Golgi alpha-mannosidase II"/>
    <property type="match status" value="1"/>
</dbReference>
<keyword evidence="4 8" id="KW-0732">Signal</keyword>
<evidence type="ECO:0000256" key="3">
    <source>
        <dbReference type="ARBA" id="ARBA00012741"/>
    </source>
</evidence>
<keyword evidence="5" id="KW-0378">Hydrolase</keyword>